<dbReference type="InterPro" id="IPR001128">
    <property type="entry name" value="Cyt_P450"/>
</dbReference>
<comment type="cofactor">
    <cofactor evidence="7">
        <name>heme</name>
        <dbReference type="ChEBI" id="CHEBI:30413"/>
    </cofactor>
</comment>
<dbReference type="PANTHER" id="PTHR24291">
    <property type="entry name" value="CYTOCHROME P450 FAMILY 4"/>
    <property type="match status" value="1"/>
</dbReference>
<dbReference type="STRING" id="90262.A0A1X2HZE4"/>
<dbReference type="Pfam" id="PF00067">
    <property type="entry name" value="p450"/>
    <property type="match status" value="1"/>
</dbReference>
<evidence type="ECO:0000256" key="6">
    <source>
        <dbReference type="ARBA" id="ARBA00023033"/>
    </source>
</evidence>
<evidence type="ECO:0000256" key="4">
    <source>
        <dbReference type="ARBA" id="ARBA00023002"/>
    </source>
</evidence>
<keyword evidence="9" id="KW-1133">Transmembrane helix</keyword>
<evidence type="ECO:0000256" key="3">
    <source>
        <dbReference type="ARBA" id="ARBA00022723"/>
    </source>
</evidence>
<evidence type="ECO:0000313" key="10">
    <source>
        <dbReference type="EMBL" id="ORZ06033.1"/>
    </source>
</evidence>
<evidence type="ECO:0000256" key="9">
    <source>
        <dbReference type="SAM" id="Phobius"/>
    </source>
</evidence>
<gene>
    <name evidence="10" type="ORF">BCR42DRAFT_463283</name>
</gene>
<sequence length="509" mass="58250">MGTSYKRKAAYVTIGAAVVLLFRSIYGFYYVPKSLRHLPCVGYRELAYSIMKREDAATRARSVLGQAIKEKNGAFVAKFPMEWTVFLTSPRTIQAVLLKSDKFPKTYDMFHALGESSPFVKFLGIKNVGFSNGDDWKRQRKVMNPAFQRSVPVEMFGKLMQKGILAIEKQGYEVRALDFFERITLDSIGIFLFSFDFGSLDNPNSVWSLTYDTIRRGIKNPALTVFPQLDCLLKYVTPGRRHLDQCVTKLNNLLMEVAKEKRRQVQSPSDKLIPDSEKDLLTLILEAELRGDGSASDEELRGNLALFFLAGHETTASAMCFCLYNLAMNKDIQEKARKEVLEVLGDEPVDVRPDIQDLKQFRYMDMILHENLRRFGPAAMLLPRKSEEDFVADGILIPKNTPVVIDLNTMHHNPQVWKDPEIFDPERFAPGGEYEANGEKMAWLPFSSGSRVCIGKSFSMAEQRVFLSMLLKKYEWDFPDDSIHRDGIKMENFENNAPESLSFRFHPRY</sequence>
<dbReference type="EMBL" id="MCGE01000041">
    <property type="protein sequence ID" value="ORZ06033.1"/>
    <property type="molecule type" value="Genomic_DNA"/>
</dbReference>
<keyword evidence="4 8" id="KW-0560">Oxidoreductase</keyword>
<dbReference type="InterPro" id="IPR036396">
    <property type="entry name" value="Cyt_P450_sf"/>
</dbReference>
<evidence type="ECO:0000256" key="7">
    <source>
        <dbReference type="PIRSR" id="PIRSR602401-1"/>
    </source>
</evidence>
<evidence type="ECO:0000313" key="11">
    <source>
        <dbReference type="Proteomes" id="UP000193560"/>
    </source>
</evidence>
<dbReference type="InterPro" id="IPR017972">
    <property type="entry name" value="Cyt_P450_CS"/>
</dbReference>
<dbReference type="GO" id="GO:0020037">
    <property type="term" value="F:heme binding"/>
    <property type="evidence" value="ECO:0007669"/>
    <property type="project" value="InterPro"/>
</dbReference>
<keyword evidence="3 7" id="KW-0479">Metal-binding</keyword>
<evidence type="ECO:0000256" key="2">
    <source>
        <dbReference type="ARBA" id="ARBA00022617"/>
    </source>
</evidence>
<dbReference type="GO" id="GO:0004497">
    <property type="term" value="F:monooxygenase activity"/>
    <property type="evidence" value="ECO:0007669"/>
    <property type="project" value="UniProtKB-KW"/>
</dbReference>
<keyword evidence="5 7" id="KW-0408">Iron</keyword>
<dbReference type="OrthoDB" id="1470350at2759"/>
<comment type="caution">
    <text evidence="10">The sequence shown here is derived from an EMBL/GenBank/DDBJ whole genome shotgun (WGS) entry which is preliminary data.</text>
</comment>
<accession>A0A1X2HZE4</accession>
<dbReference type="GO" id="GO:0005506">
    <property type="term" value="F:iron ion binding"/>
    <property type="evidence" value="ECO:0007669"/>
    <property type="project" value="InterPro"/>
</dbReference>
<comment type="similarity">
    <text evidence="1 8">Belongs to the cytochrome P450 family.</text>
</comment>
<name>A0A1X2HZE4_9FUNG</name>
<dbReference type="PROSITE" id="PS00086">
    <property type="entry name" value="CYTOCHROME_P450"/>
    <property type="match status" value="1"/>
</dbReference>
<keyword evidence="9" id="KW-0812">Transmembrane</keyword>
<keyword evidence="2 7" id="KW-0349">Heme</keyword>
<keyword evidence="6 8" id="KW-0503">Monooxygenase</keyword>
<evidence type="ECO:0000256" key="8">
    <source>
        <dbReference type="RuleBase" id="RU000461"/>
    </source>
</evidence>
<keyword evidence="11" id="KW-1185">Reference proteome</keyword>
<evidence type="ECO:0000256" key="5">
    <source>
        <dbReference type="ARBA" id="ARBA00023004"/>
    </source>
</evidence>
<evidence type="ECO:0000256" key="1">
    <source>
        <dbReference type="ARBA" id="ARBA00010617"/>
    </source>
</evidence>
<dbReference type="GO" id="GO:0016705">
    <property type="term" value="F:oxidoreductase activity, acting on paired donors, with incorporation or reduction of molecular oxygen"/>
    <property type="evidence" value="ECO:0007669"/>
    <property type="project" value="InterPro"/>
</dbReference>
<dbReference type="PANTHER" id="PTHR24291:SF50">
    <property type="entry name" value="BIFUNCTIONAL ALBAFLAVENONE MONOOXYGENASE_TERPENE SYNTHASE"/>
    <property type="match status" value="1"/>
</dbReference>
<dbReference type="Proteomes" id="UP000193560">
    <property type="component" value="Unassembled WGS sequence"/>
</dbReference>
<feature type="binding site" description="axial binding residue" evidence="7">
    <location>
        <position position="453"/>
    </location>
    <ligand>
        <name>heme</name>
        <dbReference type="ChEBI" id="CHEBI:30413"/>
    </ligand>
    <ligandPart>
        <name>Fe</name>
        <dbReference type="ChEBI" id="CHEBI:18248"/>
    </ligandPart>
</feature>
<dbReference type="InterPro" id="IPR002401">
    <property type="entry name" value="Cyt_P450_E_grp-I"/>
</dbReference>
<dbReference type="SUPFAM" id="SSF48264">
    <property type="entry name" value="Cytochrome P450"/>
    <property type="match status" value="1"/>
</dbReference>
<organism evidence="10 11">
    <name type="scientific">Absidia repens</name>
    <dbReference type="NCBI Taxonomy" id="90262"/>
    <lineage>
        <taxon>Eukaryota</taxon>
        <taxon>Fungi</taxon>
        <taxon>Fungi incertae sedis</taxon>
        <taxon>Mucoromycota</taxon>
        <taxon>Mucoromycotina</taxon>
        <taxon>Mucoromycetes</taxon>
        <taxon>Mucorales</taxon>
        <taxon>Cunninghamellaceae</taxon>
        <taxon>Absidia</taxon>
    </lineage>
</organism>
<dbReference type="PRINTS" id="PR00385">
    <property type="entry name" value="P450"/>
</dbReference>
<dbReference type="InterPro" id="IPR050196">
    <property type="entry name" value="Cytochrome_P450_Monoox"/>
</dbReference>
<dbReference type="PRINTS" id="PR00463">
    <property type="entry name" value="EP450I"/>
</dbReference>
<proteinExistence type="inferred from homology"/>
<dbReference type="AlphaFoldDB" id="A0A1X2HZE4"/>
<protein>
    <submittedName>
        <fullName evidence="10">Cytochrome P450</fullName>
    </submittedName>
</protein>
<dbReference type="Gene3D" id="1.10.630.10">
    <property type="entry name" value="Cytochrome P450"/>
    <property type="match status" value="1"/>
</dbReference>
<keyword evidence="9" id="KW-0472">Membrane</keyword>
<reference evidence="10 11" key="1">
    <citation type="submission" date="2016-07" db="EMBL/GenBank/DDBJ databases">
        <title>Pervasive Adenine N6-methylation of Active Genes in Fungi.</title>
        <authorList>
            <consortium name="DOE Joint Genome Institute"/>
            <person name="Mondo S.J."/>
            <person name="Dannebaum R.O."/>
            <person name="Kuo R.C."/>
            <person name="Labutti K."/>
            <person name="Haridas S."/>
            <person name="Kuo A."/>
            <person name="Salamov A."/>
            <person name="Ahrendt S.R."/>
            <person name="Lipzen A."/>
            <person name="Sullivan W."/>
            <person name="Andreopoulos W.B."/>
            <person name="Clum A."/>
            <person name="Lindquist E."/>
            <person name="Daum C."/>
            <person name="Ramamoorthy G.K."/>
            <person name="Gryganskyi A."/>
            <person name="Culley D."/>
            <person name="Magnuson J.K."/>
            <person name="James T.Y."/>
            <person name="O'Malley M.A."/>
            <person name="Stajich J.E."/>
            <person name="Spatafora J.W."/>
            <person name="Visel A."/>
            <person name="Grigoriev I.V."/>
        </authorList>
    </citation>
    <scope>NUCLEOTIDE SEQUENCE [LARGE SCALE GENOMIC DNA]</scope>
    <source>
        <strain evidence="10 11">NRRL 1336</strain>
    </source>
</reference>
<feature type="transmembrane region" description="Helical" evidence="9">
    <location>
        <begin position="9"/>
        <end position="31"/>
    </location>
</feature>